<reference evidence="10" key="1">
    <citation type="submission" date="2023-03" db="EMBL/GenBank/DDBJ databases">
        <title>Near-Complete genome sequence of Lipomyces tetrasporous NRRL Y-64009, an oleaginous yeast capable of growing on lignocellulosic hydrolysates.</title>
        <authorList>
            <consortium name="Lawrence Berkeley National Laboratory"/>
            <person name="Jagtap S.S."/>
            <person name="Liu J.-J."/>
            <person name="Walukiewicz H.E."/>
            <person name="Pangilinan J."/>
            <person name="Lipzen A."/>
            <person name="Ahrendt S."/>
            <person name="Koriabine M."/>
            <person name="Cobaugh K."/>
            <person name="Salamov A."/>
            <person name="Yoshinaga Y."/>
            <person name="Ng V."/>
            <person name="Daum C."/>
            <person name="Grigoriev I.V."/>
            <person name="Slininger P.J."/>
            <person name="Dien B.S."/>
            <person name="Jin Y.-S."/>
            <person name="Rao C.V."/>
        </authorList>
    </citation>
    <scope>NUCLEOTIDE SEQUENCE</scope>
    <source>
        <strain evidence="10">NRRL Y-64009</strain>
    </source>
</reference>
<name>A0AAD7VQA5_9ASCO</name>
<feature type="transmembrane region" description="Helical" evidence="7">
    <location>
        <begin position="153"/>
        <end position="175"/>
    </location>
</feature>
<gene>
    <name evidence="10" type="ORF">POJ06DRAFT_296920</name>
</gene>
<dbReference type="Gene3D" id="1.20.1250.20">
    <property type="entry name" value="MFS general substrate transporter like domains"/>
    <property type="match status" value="1"/>
</dbReference>
<evidence type="ECO:0000256" key="4">
    <source>
        <dbReference type="ARBA" id="ARBA00022989"/>
    </source>
</evidence>
<dbReference type="Pfam" id="PF07690">
    <property type="entry name" value="MFS_1"/>
    <property type="match status" value="1"/>
</dbReference>
<proteinExistence type="inferred from homology"/>
<evidence type="ECO:0000256" key="8">
    <source>
        <dbReference type="SAM" id="SignalP"/>
    </source>
</evidence>
<dbReference type="PANTHER" id="PTHR23501:SF201">
    <property type="entry name" value="MFS AFLATOXIN EFFLUX PUMP"/>
    <property type="match status" value="1"/>
</dbReference>
<feature type="signal peptide" evidence="8">
    <location>
        <begin position="1"/>
        <end position="21"/>
    </location>
</feature>
<evidence type="ECO:0000256" key="2">
    <source>
        <dbReference type="ARBA" id="ARBA00008335"/>
    </source>
</evidence>
<dbReference type="InterPro" id="IPR020846">
    <property type="entry name" value="MFS_dom"/>
</dbReference>
<organism evidence="10 11">
    <name type="scientific">Lipomyces tetrasporus</name>
    <dbReference type="NCBI Taxonomy" id="54092"/>
    <lineage>
        <taxon>Eukaryota</taxon>
        <taxon>Fungi</taxon>
        <taxon>Dikarya</taxon>
        <taxon>Ascomycota</taxon>
        <taxon>Saccharomycotina</taxon>
        <taxon>Lipomycetes</taxon>
        <taxon>Lipomycetales</taxon>
        <taxon>Lipomycetaceae</taxon>
        <taxon>Lipomyces</taxon>
    </lineage>
</organism>
<feature type="transmembrane region" description="Helical" evidence="7">
    <location>
        <begin position="437"/>
        <end position="457"/>
    </location>
</feature>
<protein>
    <submittedName>
        <fullName evidence="10">Major facilitator superfamily domain-containing protein</fullName>
    </submittedName>
</protein>
<keyword evidence="5 7" id="KW-0472">Membrane</keyword>
<evidence type="ECO:0000313" key="10">
    <source>
        <dbReference type="EMBL" id="KAJ8097676.1"/>
    </source>
</evidence>
<evidence type="ECO:0000256" key="1">
    <source>
        <dbReference type="ARBA" id="ARBA00004141"/>
    </source>
</evidence>
<comment type="similarity">
    <text evidence="2">Belongs to the major facilitator superfamily.</text>
</comment>
<keyword evidence="8" id="KW-0732">Signal</keyword>
<dbReference type="GeneID" id="80885744"/>
<evidence type="ECO:0000259" key="9">
    <source>
        <dbReference type="PROSITE" id="PS50850"/>
    </source>
</evidence>
<dbReference type="InterPro" id="IPR011701">
    <property type="entry name" value="MFS"/>
</dbReference>
<comment type="subcellular location">
    <subcellularLocation>
        <location evidence="1">Membrane</location>
        <topology evidence="1">Multi-pass membrane protein</topology>
    </subcellularLocation>
</comment>
<evidence type="ECO:0000256" key="5">
    <source>
        <dbReference type="ARBA" id="ARBA00023136"/>
    </source>
</evidence>
<keyword evidence="3 7" id="KW-0812">Transmembrane</keyword>
<feature type="transmembrane region" description="Helical" evidence="7">
    <location>
        <begin position="225"/>
        <end position="245"/>
    </location>
</feature>
<dbReference type="RefSeq" id="XP_056041126.1">
    <property type="nucleotide sequence ID" value="XM_056190578.1"/>
</dbReference>
<evidence type="ECO:0000256" key="7">
    <source>
        <dbReference type="SAM" id="Phobius"/>
    </source>
</evidence>
<dbReference type="PROSITE" id="PS50850">
    <property type="entry name" value="MFS"/>
    <property type="match status" value="1"/>
</dbReference>
<dbReference type="EMBL" id="JARPMG010000010">
    <property type="protein sequence ID" value="KAJ8097676.1"/>
    <property type="molecule type" value="Genomic_DNA"/>
</dbReference>
<dbReference type="PANTHER" id="PTHR23501">
    <property type="entry name" value="MAJOR FACILITATOR SUPERFAMILY"/>
    <property type="match status" value="1"/>
</dbReference>
<feature type="transmembrane region" description="Helical" evidence="7">
    <location>
        <begin position="35"/>
        <end position="53"/>
    </location>
</feature>
<dbReference type="GO" id="GO:0022857">
    <property type="term" value="F:transmembrane transporter activity"/>
    <property type="evidence" value="ECO:0007669"/>
    <property type="project" value="InterPro"/>
</dbReference>
<evidence type="ECO:0000313" key="11">
    <source>
        <dbReference type="Proteomes" id="UP001217417"/>
    </source>
</evidence>
<comment type="caution">
    <text evidence="10">The sequence shown here is derived from an EMBL/GenBank/DDBJ whole genome shotgun (WGS) entry which is preliminary data.</text>
</comment>
<dbReference type="Proteomes" id="UP001217417">
    <property type="component" value="Unassembled WGS sequence"/>
</dbReference>
<dbReference type="CDD" id="cd17502">
    <property type="entry name" value="MFS_Azr1_MDR_like"/>
    <property type="match status" value="1"/>
</dbReference>
<keyword evidence="4 7" id="KW-1133">Transmembrane helix</keyword>
<evidence type="ECO:0000256" key="3">
    <source>
        <dbReference type="ARBA" id="ARBA00022692"/>
    </source>
</evidence>
<dbReference type="InterPro" id="IPR036259">
    <property type="entry name" value="MFS_trans_sf"/>
</dbReference>
<feature type="transmembrane region" description="Helical" evidence="7">
    <location>
        <begin position="121"/>
        <end position="141"/>
    </location>
</feature>
<feature type="region of interest" description="Disordered" evidence="6">
    <location>
        <begin position="466"/>
        <end position="493"/>
    </location>
</feature>
<evidence type="ECO:0000256" key="6">
    <source>
        <dbReference type="SAM" id="MobiDB-lite"/>
    </source>
</evidence>
<feature type="transmembrane region" description="Helical" evidence="7">
    <location>
        <begin position="313"/>
        <end position="334"/>
    </location>
</feature>
<accession>A0AAD7VQA5</accession>
<dbReference type="SUPFAM" id="SSF103473">
    <property type="entry name" value="MFS general substrate transporter"/>
    <property type="match status" value="1"/>
</dbReference>
<feature type="transmembrane region" description="Helical" evidence="7">
    <location>
        <begin position="94"/>
        <end position="115"/>
    </location>
</feature>
<dbReference type="GO" id="GO:0005886">
    <property type="term" value="C:plasma membrane"/>
    <property type="evidence" value="ECO:0007669"/>
    <property type="project" value="TreeGrafter"/>
</dbReference>
<sequence length="493" mass="52587">MTGVYLCMLLVALDRTIISTAIPQITDDFYSLNDVGWYSSAYLITSCAIQLIYGRIYTFYNTKWVFPASAGIFEARSALCGAASNSPSFIGGRALAGLGSSGIFSGVIVIMIPLLPLQKRPMWQGFSGAIFGVSSVVGPLSGGSLTKNVTWRWCCYLNLPIGGFSALIMLLMLRVPSPKEASATEKQQAIKLDPLGSLVFLPSIISLLLALQWGGTQYAWDSGRIIALLVLFSVLFLTFIGIQLWQRENATIPPRIIAQRSIAAGVTCSMCVGATNDGNADAMKSGIMILPLILSLVIASILTGIVVSKVGYYTPFLLAGAVFMATSAGLMTTFKVDTNHAKWIGYQSIYGFGQGMAMQQSGVAAQASLQRKDIPTGVSLMFFGHIFSTKLAAGLKTVTGLDPNAVLMSGATDLRNIVSADKLPAVLTAYDYALTRAFIVGTSMAALAFFGALAMEWRSVKKGKVKMMQQAKDGPRGPGGQEKGQNDETNETA</sequence>
<feature type="domain" description="Major facilitator superfamily (MFS) profile" evidence="9">
    <location>
        <begin position="1"/>
        <end position="493"/>
    </location>
</feature>
<feature type="transmembrane region" description="Helical" evidence="7">
    <location>
        <begin position="195"/>
        <end position="213"/>
    </location>
</feature>
<dbReference type="AlphaFoldDB" id="A0AAD7VQA5"/>
<feature type="chain" id="PRO_5042193033" evidence="8">
    <location>
        <begin position="22"/>
        <end position="493"/>
    </location>
</feature>
<keyword evidence="11" id="KW-1185">Reference proteome</keyword>
<feature type="transmembrane region" description="Helical" evidence="7">
    <location>
        <begin position="287"/>
        <end position="307"/>
    </location>
</feature>